<comment type="caution">
    <text evidence="1">The sequence shown here is derived from an EMBL/GenBank/DDBJ whole genome shotgun (WGS) entry which is preliminary data.</text>
</comment>
<sequence length="42" mass="5103">MNFVRNSMIRFSEKSWSLELYRSIPKLWELLQIMILQISLGM</sequence>
<gene>
    <name evidence="1" type="ORF">LEP1GSC029_0266</name>
</gene>
<proteinExistence type="predicted"/>
<evidence type="ECO:0000313" key="1">
    <source>
        <dbReference type="EMBL" id="EMY03395.1"/>
    </source>
</evidence>
<dbReference type="AlphaFoldDB" id="A0A829D377"/>
<organism evidence="1 2">
    <name type="scientific">Leptospira interrogans str. 2002000626</name>
    <dbReference type="NCBI Taxonomy" id="996803"/>
    <lineage>
        <taxon>Bacteria</taxon>
        <taxon>Pseudomonadati</taxon>
        <taxon>Spirochaetota</taxon>
        <taxon>Spirochaetia</taxon>
        <taxon>Leptospirales</taxon>
        <taxon>Leptospiraceae</taxon>
        <taxon>Leptospira</taxon>
    </lineage>
</organism>
<accession>A0A829D377</accession>
<protein>
    <submittedName>
        <fullName evidence="1">Uncharacterized protein</fullName>
    </submittedName>
</protein>
<reference evidence="1 2" key="1">
    <citation type="submission" date="2013-02" db="EMBL/GenBank/DDBJ databases">
        <authorList>
            <person name="Harkins D.M."/>
            <person name="Durkin A.S."/>
            <person name="Brinkac L.M."/>
            <person name="Haft D.H."/>
            <person name="Selengut J.D."/>
            <person name="Sanka R."/>
            <person name="DePew J."/>
            <person name="Purushe J."/>
            <person name="Whelen A.C."/>
            <person name="Vinetz J.M."/>
            <person name="Sutton G.G."/>
            <person name="Nierman W.C."/>
            <person name="Fouts D.E."/>
        </authorList>
    </citation>
    <scope>NUCLEOTIDE SEQUENCE [LARGE SCALE GENOMIC DNA]</scope>
    <source>
        <strain evidence="1 2">2002000626</strain>
    </source>
</reference>
<evidence type="ECO:0000313" key="2">
    <source>
        <dbReference type="Proteomes" id="UP000012329"/>
    </source>
</evidence>
<name>A0A829D377_LEPIR</name>
<dbReference type="EMBL" id="AFJL02000185">
    <property type="protein sequence ID" value="EMY03395.1"/>
    <property type="molecule type" value="Genomic_DNA"/>
</dbReference>
<dbReference type="Proteomes" id="UP000012329">
    <property type="component" value="Unassembled WGS sequence"/>
</dbReference>